<comment type="caution">
    <text evidence="1">The sequence shown here is derived from an EMBL/GenBank/DDBJ whole genome shotgun (WGS) entry which is preliminary data.</text>
</comment>
<dbReference type="EMBL" id="JANPWB010000009">
    <property type="protein sequence ID" value="KAJ1158143.1"/>
    <property type="molecule type" value="Genomic_DNA"/>
</dbReference>
<accession>A0AAV7S4E8</accession>
<gene>
    <name evidence="1" type="ORF">NDU88_010837</name>
</gene>
<protein>
    <submittedName>
        <fullName evidence="1">Uncharacterized protein</fullName>
    </submittedName>
</protein>
<proteinExistence type="predicted"/>
<dbReference type="Proteomes" id="UP001066276">
    <property type="component" value="Chromosome 5"/>
</dbReference>
<organism evidence="1 2">
    <name type="scientific">Pleurodeles waltl</name>
    <name type="common">Iberian ribbed newt</name>
    <dbReference type="NCBI Taxonomy" id="8319"/>
    <lineage>
        <taxon>Eukaryota</taxon>
        <taxon>Metazoa</taxon>
        <taxon>Chordata</taxon>
        <taxon>Craniata</taxon>
        <taxon>Vertebrata</taxon>
        <taxon>Euteleostomi</taxon>
        <taxon>Amphibia</taxon>
        <taxon>Batrachia</taxon>
        <taxon>Caudata</taxon>
        <taxon>Salamandroidea</taxon>
        <taxon>Salamandridae</taxon>
        <taxon>Pleurodelinae</taxon>
        <taxon>Pleurodeles</taxon>
    </lineage>
</organism>
<sequence length="59" mass="6610">HPKARRGAQHPRVRQELGRHQPLALMLMALLIPPHQPVEMAQVLPLQEQEGDVTAGMDD</sequence>
<feature type="non-terminal residue" evidence="1">
    <location>
        <position position="59"/>
    </location>
</feature>
<feature type="non-terminal residue" evidence="1">
    <location>
        <position position="1"/>
    </location>
</feature>
<keyword evidence="2" id="KW-1185">Reference proteome</keyword>
<evidence type="ECO:0000313" key="1">
    <source>
        <dbReference type="EMBL" id="KAJ1158143.1"/>
    </source>
</evidence>
<evidence type="ECO:0000313" key="2">
    <source>
        <dbReference type="Proteomes" id="UP001066276"/>
    </source>
</evidence>
<dbReference type="AlphaFoldDB" id="A0AAV7S4E8"/>
<name>A0AAV7S4E8_PLEWA</name>
<reference evidence="1" key="1">
    <citation type="journal article" date="2022" name="bioRxiv">
        <title>Sequencing and chromosome-scale assembly of the giantPleurodeles waltlgenome.</title>
        <authorList>
            <person name="Brown T."/>
            <person name="Elewa A."/>
            <person name="Iarovenko S."/>
            <person name="Subramanian E."/>
            <person name="Araus A.J."/>
            <person name="Petzold A."/>
            <person name="Susuki M."/>
            <person name="Suzuki K.-i.T."/>
            <person name="Hayashi T."/>
            <person name="Toyoda A."/>
            <person name="Oliveira C."/>
            <person name="Osipova E."/>
            <person name="Leigh N.D."/>
            <person name="Simon A."/>
            <person name="Yun M.H."/>
        </authorList>
    </citation>
    <scope>NUCLEOTIDE SEQUENCE</scope>
    <source>
        <strain evidence="1">20211129_DDA</strain>
        <tissue evidence="1">Liver</tissue>
    </source>
</reference>